<sequence>MSNYKKIVVAIDISADYETVIHKALTVCQSPDDLRLVYIPLSAVYIQPYLYGADYSVIDDSDRMARAQKKLDDIAHKFGIKQENVHLKAGDASDEIQNFANEIHADLIVIGTHGRSGIKLLLGSTANAVLHGVKQDVLAVRVHDQK</sequence>
<accession>K6ZPC4</accession>
<evidence type="ECO:0000256" key="3">
    <source>
        <dbReference type="ARBA" id="ARBA00022490"/>
    </source>
</evidence>
<dbReference type="PIRSF" id="PIRSF006276">
    <property type="entry name" value="UspA"/>
    <property type="match status" value="1"/>
</dbReference>
<organism evidence="7 8">
    <name type="scientific">Brumicola pallidula DSM 14239 = ACAM 615</name>
    <dbReference type="NCBI Taxonomy" id="1121922"/>
    <lineage>
        <taxon>Bacteria</taxon>
        <taxon>Pseudomonadati</taxon>
        <taxon>Pseudomonadota</taxon>
        <taxon>Gammaproteobacteria</taxon>
        <taxon>Alteromonadales</taxon>
        <taxon>Alteromonadaceae</taxon>
        <taxon>Brumicola</taxon>
    </lineage>
</organism>
<dbReference type="SUPFAM" id="SSF52402">
    <property type="entry name" value="Adenine nucleotide alpha hydrolases-like"/>
    <property type="match status" value="1"/>
</dbReference>
<proteinExistence type="inferred from homology"/>
<dbReference type="Gene3D" id="3.40.50.620">
    <property type="entry name" value="HUPs"/>
    <property type="match status" value="1"/>
</dbReference>
<keyword evidence="3 5" id="KW-0963">Cytoplasm</keyword>
<comment type="subcellular location">
    <subcellularLocation>
        <location evidence="1 5">Cytoplasm</location>
    </subcellularLocation>
</comment>
<dbReference type="Pfam" id="PF00582">
    <property type="entry name" value="Usp"/>
    <property type="match status" value="1"/>
</dbReference>
<feature type="domain" description="UspA" evidence="6">
    <location>
        <begin position="4"/>
        <end position="141"/>
    </location>
</feature>
<dbReference type="AlphaFoldDB" id="K6ZPC4"/>
<dbReference type="CDD" id="cd00293">
    <property type="entry name" value="USP-like"/>
    <property type="match status" value="1"/>
</dbReference>
<reference evidence="8" key="1">
    <citation type="journal article" date="2014" name="Environ. Microbiol.">
        <title>Comparative genomics of the marine bacterial genus Glaciecola reveals the high degree of genomic diversity and genomic characteristic for cold adaptation.</title>
        <authorList>
            <person name="Qin Q.L."/>
            <person name="Xie B.B."/>
            <person name="Yu Y."/>
            <person name="Shu Y.L."/>
            <person name="Rong J.C."/>
            <person name="Zhang Y.J."/>
            <person name="Zhao D.L."/>
            <person name="Chen X.L."/>
            <person name="Zhang X.Y."/>
            <person name="Chen B."/>
            <person name="Zhou B.C."/>
            <person name="Zhang Y.Z."/>
        </authorList>
    </citation>
    <scope>NUCLEOTIDE SEQUENCE [LARGE SCALE GENOMIC DNA]</scope>
    <source>
        <strain evidence="8">ACAM 615</strain>
    </source>
</reference>
<evidence type="ECO:0000256" key="2">
    <source>
        <dbReference type="ARBA" id="ARBA00008791"/>
    </source>
</evidence>
<dbReference type="Proteomes" id="UP000006251">
    <property type="component" value="Unassembled WGS sequence"/>
</dbReference>
<dbReference type="PANTHER" id="PTHR47892:SF1">
    <property type="entry name" value="UNIVERSAL STRESS PROTEIN E"/>
    <property type="match status" value="1"/>
</dbReference>
<dbReference type="PANTHER" id="PTHR47892">
    <property type="entry name" value="UNIVERSAL STRESS PROTEIN E"/>
    <property type="match status" value="1"/>
</dbReference>
<evidence type="ECO:0000256" key="4">
    <source>
        <dbReference type="ARBA" id="ARBA00037131"/>
    </source>
</evidence>
<comment type="function">
    <text evidence="4">Required for resistance to DNA-damaging agents.</text>
</comment>
<dbReference type="STRING" id="1121922.GCA_000428905_03557"/>
<gene>
    <name evidence="7" type="primary">uspA2</name>
    <name evidence="7" type="ORF">GPAL_3893</name>
</gene>
<name>K6ZPC4_9ALTE</name>
<dbReference type="OrthoDB" id="9792500at2"/>
<evidence type="ECO:0000256" key="5">
    <source>
        <dbReference type="PIRNR" id="PIRNR006276"/>
    </source>
</evidence>
<evidence type="ECO:0000256" key="1">
    <source>
        <dbReference type="ARBA" id="ARBA00004496"/>
    </source>
</evidence>
<dbReference type="InterPro" id="IPR006015">
    <property type="entry name" value="Universal_stress_UspA"/>
</dbReference>
<dbReference type="RefSeq" id="WP_006015322.1">
    <property type="nucleotide sequence ID" value="NZ_AUAV01000023.1"/>
</dbReference>
<dbReference type="GO" id="GO:0005737">
    <property type="term" value="C:cytoplasm"/>
    <property type="evidence" value="ECO:0007669"/>
    <property type="project" value="UniProtKB-SubCell"/>
</dbReference>
<evidence type="ECO:0000259" key="6">
    <source>
        <dbReference type="Pfam" id="PF00582"/>
    </source>
</evidence>
<protein>
    <recommendedName>
        <fullName evidence="5">Universal stress protein</fullName>
    </recommendedName>
</protein>
<comment type="similarity">
    <text evidence="2 5">Belongs to the universal stress protein A family.</text>
</comment>
<evidence type="ECO:0000313" key="8">
    <source>
        <dbReference type="Proteomes" id="UP000006251"/>
    </source>
</evidence>
<dbReference type="EMBL" id="BAEQ01000066">
    <property type="protein sequence ID" value="GAC30733.1"/>
    <property type="molecule type" value="Genomic_DNA"/>
</dbReference>
<keyword evidence="8" id="KW-1185">Reference proteome</keyword>
<dbReference type="InterPro" id="IPR006016">
    <property type="entry name" value="UspA"/>
</dbReference>
<dbReference type="PRINTS" id="PR01438">
    <property type="entry name" value="UNVRSLSTRESS"/>
</dbReference>
<dbReference type="InterPro" id="IPR014729">
    <property type="entry name" value="Rossmann-like_a/b/a_fold"/>
</dbReference>
<evidence type="ECO:0000313" key="7">
    <source>
        <dbReference type="EMBL" id="GAC30733.1"/>
    </source>
</evidence>
<comment type="caution">
    <text evidence="7">The sequence shown here is derived from an EMBL/GenBank/DDBJ whole genome shotgun (WGS) entry which is preliminary data.</text>
</comment>